<dbReference type="OrthoDB" id="448399at2759"/>
<evidence type="ECO:0000256" key="5">
    <source>
        <dbReference type="PROSITE-ProRule" id="PRU00322"/>
    </source>
</evidence>
<feature type="domain" description="RanBP2-type" evidence="8">
    <location>
        <begin position="242"/>
        <end position="265"/>
    </location>
</feature>
<dbReference type="GO" id="GO:0008270">
    <property type="term" value="F:zinc ion binding"/>
    <property type="evidence" value="ECO:0007669"/>
    <property type="project" value="UniProtKB-KW"/>
</dbReference>
<dbReference type="InterPro" id="IPR001876">
    <property type="entry name" value="Znf_RanBP2"/>
</dbReference>
<name>A0A7J8EJX7_ROUAE</name>
<comment type="caution">
    <text evidence="9">The sequence shown here is derived from an EMBL/GenBank/DDBJ whole genome shotgun (WGS) entry which is preliminary data.</text>
</comment>
<dbReference type="Pfam" id="PF15186">
    <property type="entry name" value="TEX13"/>
    <property type="match status" value="1"/>
</dbReference>
<evidence type="ECO:0000256" key="4">
    <source>
        <dbReference type="ARBA" id="ARBA00022833"/>
    </source>
</evidence>
<dbReference type="Pfam" id="PF20864">
    <property type="entry name" value="Zn_ribbon_TEX13"/>
    <property type="match status" value="1"/>
</dbReference>
<keyword evidence="2" id="KW-0479">Metal-binding</keyword>
<dbReference type="InterPro" id="IPR028193">
    <property type="entry name" value="TEX13A-D_N"/>
</dbReference>
<dbReference type="InterPro" id="IPR036443">
    <property type="entry name" value="Znf_RanBP2_sf"/>
</dbReference>
<dbReference type="PROSITE" id="PS50199">
    <property type="entry name" value="ZF_RANBP2_2"/>
    <property type="match status" value="1"/>
</dbReference>
<evidence type="ECO:0000256" key="6">
    <source>
        <dbReference type="SAM" id="Coils"/>
    </source>
</evidence>
<evidence type="ECO:0000313" key="10">
    <source>
        <dbReference type="Proteomes" id="UP000593571"/>
    </source>
</evidence>
<comment type="similarity">
    <text evidence="1">Belongs to the TEX13 family.</text>
</comment>
<feature type="coiled-coil region" evidence="6">
    <location>
        <begin position="122"/>
        <end position="149"/>
    </location>
</feature>
<evidence type="ECO:0000256" key="7">
    <source>
        <dbReference type="SAM" id="MobiDB-lite"/>
    </source>
</evidence>
<evidence type="ECO:0000256" key="1">
    <source>
        <dbReference type="ARBA" id="ARBA00008287"/>
    </source>
</evidence>
<evidence type="ECO:0000313" key="9">
    <source>
        <dbReference type="EMBL" id="KAF6435807.1"/>
    </source>
</evidence>
<dbReference type="PANTHER" id="PTHR23111">
    <property type="entry name" value="ZINC FINGER PROTEIN"/>
    <property type="match status" value="1"/>
</dbReference>
<evidence type="ECO:0000256" key="2">
    <source>
        <dbReference type="ARBA" id="ARBA00022723"/>
    </source>
</evidence>
<keyword evidence="6" id="KW-0175">Coiled coil</keyword>
<protein>
    <recommendedName>
        <fullName evidence="8">RanBP2-type domain-containing protein</fullName>
    </recommendedName>
</protein>
<dbReference type="AlphaFoldDB" id="A0A7J8EJX7"/>
<dbReference type="Gene3D" id="4.10.1060.10">
    <property type="entry name" value="Zinc finger, RanBP2-type"/>
    <property type="match status" value="1"/>
</dbReference>
<feature type="compositionally biased region" description="Basic and acidic residues" evidence="7">
    <location>
        <begin position="203"/>
        <end position="212"/>
    </location>
</feature>
<dbReference type="GO" id="GO:0003729">
    <property type="term" value="F:mRNA binding"/>
    <property type="evidence" value="ECO:0007669"/>
    <property type="project" value="TreeGrafter"/>
</dbReference>
<dbReference type="PANTHER" id="PTHR23111:SF64">
    <property type="entry name" value="TESTIS-EXPRESSED PROTEIN 13A"/>
    <property type="match status" value="1"/>
</dbReference>
<gene>
    <name evidence="9" type="ORF">HJG63_012531</name>
</gene>
<dbReference type="Proteomes" id="UP000593571">
    <property type="component" value="Unassembled WGS sequence"/>
</dbReference>
<dbReference type="EMBL" id="JACASE010000009">
    <property type="protein sequence ID" value="KAF6435807.1"/>
    <property type="molecule type" value="Genomic_DNA"/>
</dbReference>
<feature type="region of interest" description="Disordered" evidence="7">
    <location>
        <begin position="161"/>
        <end position="239"/>
    </location>
</feature>
<accession>A0A7J8EJX7</accession>
<keyword evidence="4" id="KW-0862">Zinc</keyword>
<proteinExistence type="inferred from homology"/>
<organism evidence="9 10">
    <name type="scientific">Rousettus aegyptiacus</name>
    <name type="common">Egyptian fruit bat</name>
    <name type="synonym">Pteropus aegyptiacus</name>
    <dbReference type="NCBI Taxonomy" id="9407"/>
    <lineage>
        <taxon>Eukaryota</taxon>
        <taxon>Metazoa</taxon>
        <taxon>Chordata</taxon>
        <taxon>Craniata</taxon>
        <taxon>Vertebrata</taxon>
        <taxon>Euteleostomi</taxon>
        <taxon>Mammalia</taxon>
        <taxon>Eutheria</taxon>
        <taxon>Laurasiatheria</taxon>
        <taxon>Chiroptera</taxon>
        <taxon>Yinpterochiroptera</taxon>
        <taxon>Pteropodoidea</taxon>
        <taxon>Pteropodidae</taxon>
        <taxon>Rousettinae</taxon>
        <taxon>Rousettus</taxon>
    </lineage>
</organism>
<sequence length="274" mass="30762">MALKPEDPSGGFQHSKVVDFINEKMARHVKGLEFYVENTSLSWVEVEDKLRAILEDSAMPSKAKEACAWGSLALGVRFARRQGQLNACRVQWLHEFAKLHKSAARTLASDLKALTAQQEMERKEAAYQLQLTQAKLAKVQKERDLLRCKLLHTELQSPQVREQITEGADLATANGTGTERAGVPTPSPPAAAFKPGAPPQASPHKEPSDVRLKSNMVAQGKEPQGDKRDTNLQWQRRPLSRRPGDWDCPWCKAVNFSRREICFCCKRGIWLQKP</sequence>
<dbReference type="SUPFAM" id="SSF90209">
    <property type="entry name" value="Ran binding protein zinc finger-like"/>
    <property type="match status" value="1"/>
</dbReference>
<evidence type="ECO:0000256" key="3">
    <source>
        <dbReference type="ARBA" id="ARBA00022771"/>
    </source>
</evidence>
<keyword evidence="3 5" id="KW-0863">Zinc-finger</keyword>
<dbReference type="PROSITE" id="PS01358">
    <property type="entry name" value="ZF_RANBP2_1"/>
    <property type="match status" value="1"/>
</dbReference>
<evidence type="ECO:0000259" key="8">
    <source>
        <dbReference type="PROSITE" id="PS50199"/>
    </source>
</evidence>
<keyword evidence="10" id="KW-1185">Reference proteome</keyword>
<dbReference type="InterPro" id="IPR049534">
    <property type="entry name" value="TEX13A/C/D_Znf"/>
</dbReference>
<reference evidence="9 10" key="1">
    <citation type="journal article" date="2020" name="Nature">
        <title>Six reference-quality genomes reveal evolution of bat adaptations.</title>
        <authorList>
            <person name="Jebb D."/>
            <person name="Huang Z."/>
            <person name="Pippel M."/>
            <person name="Hughes G.M."/>
            <person name="Lavrichenko K."/>
            <person name="Devanna P."/>
            <person name="Winkler S."/>
            <person name="Jermiin L.S."/>
            <person name="Skirmuntt E.C."/>
            <person name="Katzourakis A."/>
            <person name="Burkitt-Gray L."/>
            <person name="Ray D.A."/>
            <person name="Sullivan K.A.M."/>
            <person name="Roscito J.G."/>
            <person name="Kirilenko B.M."/>
            <person name="Davalos L.M."/>
            <person name="Corthals A.P."/>
            <person name="Power M.L."/>
            <person name="Jones G."/>
            <person name="Ransome R.D."/>
            <person name="Dechmann D.K.N."/>
            <person name="Locatelli A.G."/>
            <person name="Puechmaille S.J."/>
            <person name="Fedrigo O."/>
            <person name="Jarvis E.D."/>
            <person name="Hiller M."/>
            <person name="Vernes S.C."/>
            <person name="Myers E.W."/>
            <person name="Teeling E.C."/>
        </authorList>
    </citation>
    <scope>NUCLEOTIDE SEQUENCE [LARGE SCALE GENOMIC DNA]</scope>
    <source>
        <strain evidence="9">MRouAeg1</strain>
        <tissue evidence="9">Muscle</tissue>
    </source>
</reference>
<dbReference type="SMART" id="SM00547">
    <property type="entry name" value="ZnF_RBZ"/>
    <property type="match status" value="1"/>
</dbReference>